<reference evidence="11 12" key="1">
    <citation type="submission" date="2019-06" db="EMBL/GenBank/DDBJ databases">
        <title>Whole genome shotgun sequence of Corynebacterium flavescens NBRC 14136.</title>
        <authorList>
            <person name="Hosoyama A."/>
            <person name="Uohara A."/>
            <person name="Ohji S."/>
            <person name="Ichikawa N."/>
        </authorList>
    </citation>
    <scope>NUCLEOTIDE SEQUENCE [LARGE SCALE GENOMIC DNA]</scope>
    <source>
        <strain evidence="11 12">NBRC 14136</strain>
    </source>
</reference>
<dbReference type="GO" id="GO:0008381">
    <property type="term" value="F:mechanosensitive monoatomic ion channel activity"/>
    <property type="evidence" value="ECO:0007669"/>
    <property type="project" value="InterPro"/>
</dbReference>
<dbReference type="InterPro" id="IPR010920">
    <property type="entry name" value="LSM_dom_sf"/>
</dbReference>
<evidence type="ECO:0000256" key="3">
    <source>
        <dbReference type="ARBA" id="ARBA00008017"/>
    </source>
</evidence>
<feature type="transmembrane region" description="Helical" evidence="9">
    <location>
        <begin position="91"/>
        <end position="118"/>
    </location>
</feature>
<evidence type="ECO:0000256" key="4">
    <source>
        <dbReference type="ARBA" id="ARBA00022475"/>
    </source>
</evidence>
<dbReference type="GeneID" id="82880809"/>
<dbReference type="RefSeq" id="WP_075731242.1">
    <property type="nucleotide sequence ID" value="NZ_BJNB01000023.1"/>
</dbReference>
<proteinExistence type="inferred from homology"/>
<dbReference type="SUPFAM" id="SSF82861">
    <property type="entry name" value="Mechanosensitive channel protein MscS (YggB), transmembrane region"/>
    <property type="match status" value="1"/>
</dbReference>
<evidence type="ECO:0000256" key="2">
    <source>
        <dbReference type="ARBA" id="ARBA00004236"/>
    </source>
</evidence>
<feature type="compositionally biased region" description="Low complexity" evidence="8">
    <location>
        <begin position="474"/>
        <end position="493"/>
    </location>
</feature>
<feature type="compositionally biased region" description="Low complexity" evidence="8">
    <location>
        <begin position="516"/>
        <end position="543"/>
    </location>
</feature>
<feature type="domain" description="Mechanosensitive ion channel MscS" evidence="10">
    <location>
        <begin position="106"/>
        <end position="173"/>
    </location>
</feature>
<comment type="subcellular location">
    <subcellularLocation>
        <location evidence="2">Cell membrane</location>
    </subcellularLocation>
    <subcellularLocation>
        <location evidence="1">Membrane</location>
        <topology evidence="1">Multi-pass membrane protein</topology>
    </subcellularLocation>
</comment>
<dbReference type="Gene3D" id="1.10.287.1260">
    <property type="match status" value="1"/>
</dbReference>
<accession>A0AB73B858</accession>
<evidence type="ECO:0000256" key="6">
    <source>
        <dbReference type="ARBA" id="ARBA00022989"/>
    </source>
</evidence>
<feature type="region of interest" description="Disordered" evidence="8">
    <location>
        <begin position="435"/>
        <end position="560"/>
    </location>
</feature>
<keyword evidence="7 9" id="KW-0472">Membrane</keyword>
<dbReference type="Gene3D" id="2.30.30.60">
    <property type="match status" value="1"/>
</dbReference>
<sequence>MLRYYFFQLWQATVDHGLPLLALLLIAILIPRLGRLAVRIIESKLDETEEATKARLALAGALIYVLQAAAYLIIVVAALTNLGVPPLGAAIPATVVSAAIGFGAQTIIGDFLAGFFILSEKQFGVGDYVSLGTKNATEGTVVALTLRTTKIRTPNGEVVTVPNGQAGVVSNYSQDWSRAVVDLAVPVLDGETVGEITERVEAVAKKAIENPSIVKDVAGELEVLPATGVVAPTAAGQPWQVNYRVMVVVNPARQWAVERAIRSALLSTLWSHYSVPEAFANGLFDGGGEEDSADTEGGVAAGDSAEPKDVENRSSGLVSADDDTQVISTAASAASSSSAHTEGDSAEAEEAARKEAAANPKLAPGAKDDGPGGTSPVIPLEEDDSKESWNGIWRDQKLHNRWEKIVTVGGRVRASTTELVVALVVVGLLILVSSSPENGQSGWLAPSNWRDGRDTPASSSEETPTQFPETSLGPTSEPAEPTSTQSPTQQQETATEETEPSDANRQNQFNERQDQEQTAPTGTQQGEQGTATQTTAPGTTNPGGMQGRSAPSVEPTTALR</sequence>
<keyword evidence="4" id="KW-1003">Cell membrane</keyword>
<dbReference type="PANTHER" id="PTHR30460">
    <property type="entry name" value="MODERATE CONDUCTANCE MECHANOSENSITIVE CHANNEL YBIO"/>
    <property type="match status" value="1"/>
</dbReference>
<feature type="region of interest" description="Disordered" evidence="8">
    <location>
        <begin position="285"/>
        <end position="388"/>
    </location>
</feature>
<evidence type="ECO:0000256" key="9">
    <source>
        <dbReference type="SAM" id="Phobius"/>
    </source>
</evidence>
<organism evidence="11 12">
    <name type="scientific">Corynebacterium flavescens</name>
    <dbReference type="NCBI Taxonomy" id="28028"/>
    <lineage>
        <taxon>Bacteria</taxon>
        <taxon>Bacillati</taxon>
        <taxon>Actinomycetota</taxon>
        <taxon>Actinomycetes</taxon>
        <taxon>Mycobacteriales</taxon>
        <taxon>Corynebacteriaceae</taxon>
        <taxon>Corynebacterium</taxon>
    </lineage>
</organism>
<keyword evidence="5 9" id="KW-0812">Transmembrane</keyword>
<dbReference type="Proteomes" id="UP000315353">
    <property type="component" value="Unassembled WGS sequence"/>
</dbReference>
<evidence type="ECO:0000313" key="12">
    <source>
        <dbReference type="Proteomes" id="UP000315353"/>
    </source>
</evidence>
<feature type="transmembrane region" description="Helical" evidence="9">
    <location>
        <begin position="20"/>
        <end position="38"/>
    </location>
</feature>
<evidence type="ECO:0000259" key="10">
    <source>
        <dbReference type="Pfam" id="PF00924"/>
    </source>
</evidence>
<evidence type="ECO:0000256" key="7">
    <source>
        <dbReference type="ARBA" id="ARBA00023136"/>
    </source>
</evidence>
<comment type="caution">
    <text evidence="11">The sequence shown here is derived from an EMBL/GenBank/DDBJ whole genome shotgun (WGS) entry which is preliminary data.</text>
</comment>
<dbReference type="Pfam" id="PF00924">
    <property type="entry name" value="MS_channel_2nd"/>
    <property type="match status" value="1"/>
</dbReference>
<dbReference type="InterPro" id="IPR045276">
    <property type="entry name" value="YbiO_bact"/>
</dbReference>
<dbReference type="InterPro" id="IPR006685">
    <property type="entry name" value="MscS_channel_2nd"/>
</dbReference>
<protein>
    <recommendedName>
        <fullName evidence="10">Mechanosensitive ion channel MscS domain-containing protein</fullName>
    </recommendedName>
</protein>
<dbReference type="InterPro" id="IPR011014">
    <property type="entry name" value="MscS_channel_TM-2"/>
</dbReference>
<evidence type="ECO:0000313" key="11">
    <source>
        <dbReference type="EMBL" id="GEB98078.1"/>
    </source>
</evidence>
<keyword evidence="6 9" id="KW-1133">Transmembrane helix</keyword>
<feature type="transmembrane region" description="Helical" evidence="9">
    <location>
        <begin position="58"/>
        <end position="79"/>
    </location>
</feature>
<dbReference type="PANTHER" id="PTHR30460:SF0">
    <property type="entry name" value="MODERATE CONDUCTANCE MECHANOSENSITIVE CHANNEL YBIO"/>
    <property type="match status" value="1"/>
</dbReference>
<evidence type="ECO:0000256" key="5">
    <source>
        <dbReference type="ARBA" id="ARBA00022692"/>
    </source>
</evidence>
<comment type="similarity">
    <text evidence="3">Belongs to the MscS (TC 1.A.23) family.</text>
</comment>
<gene>
    <name evidence="11" type="ORF">CFL01nite_15730</name>
</gene>
<feature type="compositionally biased region" description="Polar residues" evidence="8">
    <location>
        <begin position="456"/>
        <end position="473"/>
    </location>
</feature>
<evidence type="ECO:0000256" key="8">
    <source>
        <dbReference type="SAM" id="MobiDB-lite"/>
    </source>
</evidence>
<name>A0AB73B858_CORFL</name>
<evidence type="ECO:0000256" key="1">
    <source>
        <dbReference type="ARBA" id="ARBA00004141"/>
    </source>
</evidence>
<dbReference type="EMBL" id="BJNB01000023">
    <property type="protein sequence ID" value="GEB98078.1"/>
    <property type="molecule type" value="Genomic_DNA"/>
</dbReference>
<dbReference type="GO" id="GO:0005886">
    <property type="term" value="C:plasma membrane"/>
    <property type="evidence" value="ECO:0007669"/>
    <property type="project" value="UniProtKB-SubCell"/>
</dbReference>
<feature type="compositionally biased region" description="Low complexity" evidence="8">
    <location>
        <begin position="330"/>
        <end position="339"/>
    </location>
</feature>
<dbReference type="SUPFAM" id="SSF50182">
    <property type="entry name" value="Sm-like ribonucleoproteins"/>
    <property type="match status" value="1"/>
</dbReference>
<dbReference type="InterPro" id="IPR023408">
    <property type="entry name" value="MscS_beta-dom_sf"/>
</dbReference>
<dbReference type="AlphaFoldDB" id="A0AB73B858"/>